<dbReference type="EMBL" id="NIDE01000006">
    <property type="protein sequence ID" value="OWK41225.1"/>
    <property type="molecule type" value="Genomic_DNA"/>
</dbReference>
<evidence type="ECO:0000313" key="2">
    <source>
        <dbReference type="EMBL" id="OWK41225.1"/>
    </source>
</evidence>
<reference evidence="3" key="1">
    <citation type="submission" date="2017-06" db="EMBL/GenBank/DDBJ databases">
        <title>Genome analysis of Fimbriiglobus ruber SP5, the first member of the order Planctomycetales with confirmed chitinolytic capability.</title>
        <authorList>
            <person name="Ravin N.V."/>
            <person name="Rakitin A.L."/>
            <person name="Ivanova A.A."/>
            <person name="Beletsky A.V."/>
            <person name="Kulichevskaya I.S."/>
            <person name="Mardanov A.V."/>
            <person name="Dedysh S.N."/>
        </authorList>
    </citation>
    <scope>NUCLEOTIDE SEQUENCE [LARGE SCALE GENOMIC DNA]</scope>
    <source>
        <strain evidence="3">SP5</strain>
    </source>
</reference>
<keyword evidence="1" id="KW-0472">Membrane</keyword>
<protein>
    <submittedName>
        <fullName evidence="2">Uncharacterized protein</fullName>
    </submittedName>
</protein>
<keyword evidence="3" id="KW-1185">Reference proteome</keyword>
<accession>A0A225DY00</accession>
<gene>
    <name evidence="2" type="ORF">FRUB_04588</name>
</gene>
<feature type="transmembrane region" description="Helical" evidence="1">
    <location>
        <begin position="202"/>
        <end position="222"/>
    </location>
</feature>
<name>A0A225DY00_9BACT</name>
<proteinExistence type="predicted"/>
<comment type="caution">
    <text evidence="2">The sequence shown here is derived from an EMBL/GenBank/DDBJ whole genome shotgun (WGS) entry which is preliminary data.</text>
</comment>
<keyword evidence="1" id="KW-1133">Transmembrane helix</keyword>
<evidence type="ECO:0000256" key="1">
    <source>
        <dbReference type="SAM" id="Phobius"/>
    </source>
</evidence>
<evidence type="ECO:0000313" key="3">
    <source>
        <dbReference type="Proteomes" id="UP000214646"/>
    </source>
</evidence>
<keyword evidence="1" id="KW-0812">Transmembrane</keyword>
<feature type="transmembrane region" description="Helical" evidence="1">
    <location>
        <begin position="24"/>
        <end position="42"/>
    </location>
</feature>
<dbReference type="Proteomes" id="UP000214646">
    <property type="component" value="Unassembled WGS sequence"/>
</dbReference>
<dbReference type="AlphaFoldDB" id="A0A225DY00"/>
<sequence length="239" mass="25084">MATVLPQGGATPTGPAPATARTPVVVRVLFALGLIGVGYLGYEVVRRPTPREVFDRFNRADTADEACRCTTPRFAPFVRGLFADPTGDPAAEFEVTRDGPAPAAVGGHWVEFHGRYHDPDVGRRVAVDGYFQLVDRDGWAIDDLVFRTFDGRVIDPPASLAATLPPPPAGGAAPPAGPPRLRNLGWVPLAIKGVIAWAGKSAGLKALVAAAVAVVAGFAAWARRAARPVSPPDPENRSG</sequence>
<organism evidence="2 3">
    <name type="scientific">Fimbriiglobus ruber</name>
    <dbReference type="NCBI Taxonomy" id="1908690"/>
    <lineage>
        <taxon>Bacteria</taxon>
        <taxon>Pseudomonadati</taxon>
        <taxon>Planctomycetota</taxon>
        <taxon>Planctomycetia</taxon>
        <taxon>Gemmatales</taxon>
        <taxon>Gemmataceae</taxon>
        <taxon>Fimbriiglobus</taxon>
    </lineage>
</organism>